<organism evidence="10 11">
    <name type="scientific">Polyangium fumosum</name>
    <dbReference type="NCBI Taxonomy" id="889272"/>
    <lineage>
        <taxon>Bacteria</taxon>
        <taxon>Pseudomonadati</taxon>
        <taxon>Myxococcota</taxon>
        <taxon>Polyangia</taxon>
        <taxon>Polyangiales</taxon>
        <taxon>Polyangiaceae</taxon>
        <taxon>Polyangium</taxon>
    </lineage>
</organism>
<dbReference type="InterPro" id="IPR011527">
    <property type="entry name" value="ABC1_TM_dom"/>
</dbReference>
<keyword evidence="3" id="KW-0547">Nucleotide-binding</keyword>
<dbReference type="Gene3D" id="1.20.1560.10">
    <property type="entry name" value="ABC transporter type 1, transmembrane domain"/>
    <property type="match status" value="1"/>
</dbReference>
<evidence type="ECO:0000313" key="10">
    <source>
        <dbReference type="EMBL" id="TKC97225.1"/>
    </source>
</evidence>
<proteinExistence type="predicted"/>
<dbReference type="Proteomes" id="UP000309215">
    <property type="component" value="Unassembled WGS sequence"/>
</dbReference>
<dbReference type="Gene3D" id="3.40.50.300">
    <property type="entry name" value="P-loop containing nucleotide triphosphate hydrolases"/>
    <property type="match status" value="1"/>
</dbReference>
<evidence type="ECO:0000259" key="8">
    <source>
        <dbReference type="PROSITE" id="PS50893"/>
    </source>
</evidence>
<accession>A0A4U1ISM1</accession>
<dbReference type="GO" id="GO:0016887">
    <property type="term" value="F:ATP hydrolysis activity"/>
    <property type="evidence" value="ECO:0007669"/>
    <property type="project" value="InterPro"/>
</dbReference>
<feature type="transmembrane region" description="Helical" evidence="7">
    <location>
        <begin position="202"/>
        <end position="220"/>
    </location>
</feature>
<keyword evidence="11" id="KW-1185">Reference proteome</keyword>
<evidence type="ECO:0000259" key="9">
    <source>
        <dbReference type="PROSITE" id="PS50929"/>
    </source>
</evidence>
<evidence type="ECO:0000313" key="11">
    <source>
        <dbReference type="Proteomes" id="UP000309215"/>
    </source>
</evidence>
<feature type="transmembrane region" description="Helical" evidence="7">
    <location>
        <begin position="290"/>
        <end position="309"/>
    </location>
</feature>
<keyword evidence="2 7" id="KW-0812">Transmembrane</keyword>
<reference evidence="10 11" key="1">
    <citation type="submission" date="2019-04" db="EMBL/GenBank/DDBJ databases">
        <authorList>
            <person name="Li Y."/>
            <person name="Wang J."/>
        </authorList>
    </citation>
    <scope>NUCLEOTIDE SEQUENCE [LARGE SCALE GENOMIC DNA]</scope>
    <source>
        <strain evidence="10 11">DSM 14668</strain>
    </source>
</reference>
<evidence type="ECO:0000256" key="3">
    <source>
        <dbReference type="ARBA" id="ARBA00022741"/>
    </source>
</evidence>
<feature type="domain" description="ABC transporter" evidence="8">
    <location>
        <begin position="385"/>
        <end position="626"/>
    </location>
</feature>
<dbReference type="OrthoDB" id="5480201at2"/>
<gene>
    <name evidence="10" type="ORF">E8A74_44220</name>
</gene>
<dbReference type="PROSITE" id="PS00211">
    <property type="entry name" value="ABC_TRANSPORTER_1"/>
    <property type="match status" value="1"/>
</dbReference>
<dbReference type="PROSITE" id="PS50893">
    <property type="entry name" value="ABC_TRANSPORTER_2"/>
    <property type="match status" value="1"/>
</dbReference>
<feature type="transmembrane region" description="Helical" evidence="7">
    <location>
        <begin position="176"/>
        <end position="196"/>
    </location>
</feature>
<dbReference type="PROSITE" id="PS50929">
    <property type="entry name" value="ABC_TM1F"/>
    <property type="match status" value="1"/>
</dbReference>
<dbReference type="PANTHER" id="PTHR24221">
    <property type="entry name" value="ATP-BINDING CASSETTE SUB-FAMILY B"/>
    <property type="match status" value="1"/>
</dbReference>
<evidence type="ECO:0000256" key="5">
    <source>
        <dbReference type="ARBA" id="ARBA00022989"/>
    </source>
</evidence>
<name>A0A4U1ISM1_9BACT</name>
<evidence type="ECO:0000256" key="6">
    <source>
        <dbReference type="ARBA" id="ARBA00023136"/>
    </source>
</evidence>
<dbReference type="InterPro" id="IPR027417">
    <property type="entry name" value="P-loop_NTPase"/>
</dbReference>
<comment type="caution">
    <text evidence="10">The sequence shown here is derived from an EMBL/GenBank/DDBJ whole genome shotgun (WGS) entry which is preliminary data.</text>
</comment>
<dbReference type="Pfam" id="PF00005">
    <property type="entry name" value="ABC_tran"/>
    <property type="match status" value="1"/>
</dbReference>
<dbReference type="SUPFAM" id="SSF52540">
    <property type="entry name" value="P-loop containing nucleoside triphosphate hydrolases"/>
    <property type="match status" value="1"/>
</dbReference>
<keyword evidence="5 7" id="KW-1133">Transmembrane helix</keyword>
<dbReference type="InterPro" id="IPR003593">
    <property type="entry name" value="AAA+_ATPase"/>
</dbReference>
<keyword evidence="6 7" id="KW-0472">Membrane</keyword>
<evidence type="ECO:0000256" key="7">
    <source>
        <dbReference type="SAM" id="Phobius"/>
    </source>
</evidence>
<feature type="transmembrane region" description="Helical" evidence="7">
    <location>
        <begin position="102"/>
        <end position="123"/>
    </location>
</feature>
<dbReference type="InterPro" id="IPR017871">
    <property type="entry name" value="ABC_transporter-like_CS"/>
</dbReference>
<dbReference type="AlphaFoldDB" id="A0A4U1ISM1"/>
<dbReference type="PANTHER" id="PTHR24221:SF646">
    <property type="entry name" value="HAEMOLYSIN SECRETION ATP-BINDING PROTEIN"/>
    <property type="match status" value="1"/>
</dbReference>
<dbReference type="SMART" id="SM00382">
    <property type="entry name" value="AAA"/>
    <property type="match status" value="1"/>
</dbReference>
<dbReference type="InterPro" id="IPR036640">
    <property type="entry name" value="ABC1_TM_sf"/>
</dbReference>
<evidence type="ECO:0000256" key="4">
    <source>
        <dbReference type="ARBA" id="ARBA00022840"/>
    </source>
</evidence>
<dbReference type="EMBL" id="SSMQ01000081">
    <property type="protein sequence ID" value="TKC97225.1"/>
    <property type="molecule type" value="Genomic_DNA"/>
</dbReference>
<dbReference type="CDD" id="cd03228">
    <property type="entry name" value="ABCC_MRP_Like"/>
    <property type="match status" value="1"/>
</dbReference>
<feature type="domain" description="ABC transmembrane type-1" evidence="9">
    <location>
        <begin position="70"/>
        <end position="351"/>
    </location>
</feature>
<protein>
    <submittedName>
        <fullName evidence="10">ABC transporter ATP-binding protein</fullName>
    </submittedName>
</protein>
<dbReference type="GO" id="GO:0005524">
    <property type="term" value="F:ATP binding"/>
    <property type="evidence" value="ECO:0007669"/>
    <property type="project" value="UniProtKB-KW"/>
</dbReference>
<dbReference type="InterPro" id="IPR003439">
    <property type="entry name" value="ABC_transporter-like_ATP-bd"/>
</dbReference>
<dbReference type="GO" id="GO:0005886">
    <property type="term" value="C:plasma membrane"/>
    <property type="evidence" value="ECO:0007669"/>
    <property type="project" value="UniProtKB-SubCell"/>
</dbReference>
<sequence length="632" mass="68442">MSPTLPRTAPGIVAVEVLCPILAARGVRPRVLDFEVLAPVPEPPTSSLRSRLSRTIALAWRASPFALASMVLAALLAGAAPTGMAWYARRVLDGVARGERQVVLVGIVAEAVLLFLTYVAGGLNQFATARLRLTLGFLLQRAILEKAIAVPYACFEDAGFYDALTRARREAVGRPVALLAGFFAMVQAFAVLAGSAALLFRFSPLCALAILLAALPSFFTETRFATAIFRLQNRRATEAREQAYLEQVLTRDDHAKEVRLFGTGPTFLERARRVFSLVFEEDQALARRRLLVGLGADLVALALFYAVYVSVAVRALAGALTVGDLGLALVTFKQGDGALKQALGGLRGLYMDQQYLGNLYGFLDLPVPPKRPLLPAARARDERGLRFENVGFTYPGAKRPALLGVDLFLAPGKKLALVGENGSGKSTILKLVAGLYEPTEGRIFLDGRDLAAWDPEALRARLAVVFQDFVRYQLPVRDNVAPRAAEDAVPDEGIRRALARSEAGPIVKKLAQGLDQRLGKWFPGGVELSGGEWQKLALARAFLREQADLLLFDEPTAAIDPAAEAALFARVRSETEGRMAILVSHRFSTVRLADEILVMDGGRVAERGDHDALLGAEGRYAALFRLQAAGYR</sequence>
<dbReference type="GO" id="GO:0034040">
    <property type="term" value="F:ATPase-coupled lipid transmembrane transporter activity"/>
    <property type="evidence" value="ECO:0007669"/>
    <property type="project" value="TreeGrafter"/>
</dbReference>
<dbReference type="InterPro" id="IPR039421">
    <property type="entry name" value="Type_1_exporter"/>
</dbReference>
<keyword evidence="4 10" id="KW-0067">ATP-binding</keyword>
<feature type="transmembrane region" description="Helical" evidence="7">
    <location>
        <begin position="58"/>
        <end position="82"/>
    </location>
</feature>
<dbReference type="GO" id="GO:0140359">
    <property type="term" value="F:ABC-type transporter activity"/>
    <property type="evidence" value="ECO:0007669"/>
    <property type="project" value="InterPro"/>
</dbReference>
<evidence type="ECO:0000256" key="2">
    <source>
        <dbReference type="ARBA" id="ARBA00022692"/>
    </source>
</evidence>
<comment type="subcellular location">
    <subcellularLocation>
        <location evidence="1">Cell membrane</location>
        <topology evidence="1">Multi-pass membrane protein</topology>
    </subcellularLocation>
</comment>
<dbReference type="SUPFAM" id="SSF90123">
    <property type="entry name" value="ABC transporter transmembrane region"/>
    <property type="match status" value="1"/>
</dbReference>
<evidence type="ECO:0000256" key="1">
    <source>
        <dbReference type="ARBA" id="ARBA00004651"/>
    </source>
</evidence>